<dbReference type="InterPro" id="IPR036390">
    <property type="entry name" value="WH_DNA-bd_sf"/>
</dbReference>
<dbReference type="CDD" id="cd00090">
    <property type="entry name" value="HTH_ARSR"/>
    <property type="match status" value="1"/>
</dbReference>
<accession>A0A4R0IGN3</accession>
<keyword evidence="1" id="KW-0805">Transcription regulation</keyword>
<dbReference type="EMBL" id="SJKA01000007">
    <property type="protein sequence ID" value="TCC31250.1"/>
    <property type="molecule type" value="Genomic_DNA"/>
</dbReference>
<dbReference type="RefSeq" id="WP_131291311.1">
    <property type="nucleotide sequence ID" value="NZ_SJKA01000007.1"/>
</dbReference>
<dbReference type="InterPro" id="IPR051081">
    <property type="entry name" value="HTH_MetalResp_TranReg"/>
</dbReference>
<gene>
    <name evidence="5" type="ORF">E0H50_21430</name>
</gene>
<evidence type="ECO:0000256" key="1">
    <source>
        <dbReference type="ARBA" id="ARBA00023015"/>
    </source>
</evidence>
<dbReference type="InterPro" id="IPR036388">
    <property type="entry name" value="WH-like_DNA-bd_sf"/>
</dbReference>
<dbReference type="SMART" id="SM00418">
    <property type="entry name" value="HTH_ARSR"/>
    <property type="match status" value="1"/>
</dbReference>
<protein>
    <submittedName>
        <fullName evidence="5">Transcriptional regulator</fullName>
    </submittedName>
</protein>
<organism evidence="5 6">
    <name type="scientific">Kribbella sindirgiensis</name>
    <dbReference type="NCBI Taxonomy" id="1124744"/>
    <lineage>
        <taxon>Bacteria</taxon>
        <taxon>Bacillati</taxon>
        <taxon>Actinomycetota</taxon>
        <taxon>Actinomycetes</taxon>
        <taxon>Propionibacteriales</taxon>
        <taxon>Kribbellaceae</taxon>
        <taxon>Kribbella</taxon>
    </lineage>
</organism>
<feature type="domain" description="HTH arsR-type" evidence="4">
    <location>
        <begin position="9"/>
        <end position="106"/>
    </location>
</feature>
<reference evidence="5 6" key="1">
    <citation type="submission" date="2019-02" db="EMBL/GenBank/DDBJ databases">
        <title>Kribbella capetownensis sp. nov. and Kribbella speibonae sp. nov., isolated from soil.</title>
        <authorList>
            <person name="Curtis S.M."/>
            <person name="Norton I."/>
            <person name="Everest G.J."/>
            <person name="Meyers P.R."/>
        </authorList>
    </citation>
    <scope>NUCLEOTIDE SEQUENCE [LARGE SCALE GENOMIC DNA]</scope>
    <source>
        <strain evidence="5 6">DSM 27082</strain>
    </source>
</reference>
<dbReference type="GO" id="GO:0003700">
    <property type="term" value="F:DNA-binding transcription factor activity"/>
    <property type="evidence" value="ECO:0007669"/>
    <property type="project" value="InterPro"/>
</dbReference>
<dbReference type="GO" id="GO:0003677">
    <property type="term" value="F:DNA binding"/>
    <property type="evidence" value="ECO:0007669"/>
    <property type="project" value="UniProtKB-KW"/>
</dbReference>
<proteinExistence type="predicted"/>
<dbReference type="InterPro" id="IPR011991">
    <property type="entry name" value="ArsR-like_HTH"/>
</dbReference>
<evidence type="ECO:0000256" key="2">
    <source>
        <dbReference type="ARBA" id="ARBA00023125"/>
    </source>
</evidence>
<dbReference type="InterPro" id="IPR001845">
    <property type="entry name" value="HTH_ArsR_DNA-bd_dom"/>
</dbReference>
<dbReference type="Proteomes" id="UP000292695">
    <property type="component" value="Unassembled WGS sequence"/>
</dbReference>
<dbReference type="OrthoDB" id="4471357at2"/>
<evidence type="ECO:0000259" key="4">
    <source>
        <dbReference type="PROSITE" id="PS50987"/>
    </source>
</evidence>
<evidence type="ECO:0000313" key="5">
    <source>
        <dbReference type="EMBL" id="TCC31250.1"/>
    </source>
</evidence>
<dbReference type="PANTHER" id="PTHR33154">
    <property type="entry name" value="TRANSCRIPTIONAL REGULATOR, ARSR FAMILY"/>
    <property type="match status" value="1"/>
</dbReference>
<evidence type="ECO:0000313" key="6">
    <source>
        <dbReference type="Proteomes" id="UP000292695"/>
    </source>
</evidence>
<keyword evidence="2" id="KW-0238">DNA-binding</keyword>
<name>A0A4R0IGN3_9ACTN</name>
<evidence type="ECO:0000256" key="3">
    <source>
        <dbReference type="ARBA" id="ARBA00023163"/>
    </source>
</evidence>
<dbReference type="SUPFAM" id="SSF46785">
    <property type="entry name" value="Winged helix' DNA-binding domain"/>
    <property type="match status" value="1"/>
</dbReference>
<dbReference type="PANTHER" id="PTHR33154:SF12">
    <property type="entry name" value="TRANSCRIPTIONAL REGULATORY PROTEIN"/>
    <property type="match status" value="1"/>
</dbReference>
<dbReference type="PRINTS" id="PR00778">
    <property type="entry name" value="HTHARSR"/>
</dbReference>
<keyword evidence="6" id="KW-1185">Reference proteome</keyword>
<keyword evidence="3" id="KW-0804">Transcription</keyword>
<sequence>MTVLLEQAHPPVTELRLSKVLAALADPGRLATVRALAQKGESPCTRLQHDAGLQISRSTFSHHQKVLREAGILLVRVRGAERILSLRRDDLDSCFPGLLDLVLNTPEKQT</sequence>
<dbReference type="PROSITE" id="PS50987">
    <property type="entry name" value="HTH_ARSR_2"/>
    <property type="match status" value="1"/>
</dbReference>
<comment type="caution">
    <text evidence="5">The sequence shown here is derived from an EMBL/GenBank/DDBJ whole genome shotgun (WGS) entry which is preliminary data.</text>
</comment>
<dbReference type="AlphaFoldDB" id="A0A4R0IGN3"/>
<dbReference type="Gene3D" id="1.10.10.10">
    <property type="entry name" value="Winged helix-like DNA-binding domain superfamily/Winged helix DNA-binding domain"/>
    <property type="match status" value="1"/>
</dbReference>